<evidence type="ECO:0000313" key="2">
    <source>
        <dbReference type="Proteomes" id="UP000823775"/>
    </source>
</evidence>
<accession>A0ABS8Y6E0</accession>
<keyword evidence="2" id="KW-1185">Reference proteome</keyword>
<name>A0ABS8Y6E0_DATST</name>
<sequence length="79" mass="8348">WGNVTRGISTVAPMVTSMLIVLGWTTFVAGDNVRRVCDSDEVVTPIGYSLALGAELEEAQPTRAHISLSLISSSALDSL</sequence>
<gene>
    <name evidence="1" type="ORF">HAX54_021918</name>
</gene>
<evidence type="ECO:0000313" key="1">
    <source>
        <dbReference type="EMBL" id="MCE5166564.1"/>
    </source>
</evidence>
<organism evidence="1 2">
    <name type="scientific">Datura stramonium</name>
    <name type="common">Jimsonweed</name>
    <name type="synonym">Common thornapple</name>
    <dbReference type="NCBI Taxonomy" id="4076"/>
    <lineage>
        <taxon>Eukaryota</taxon>
        <taxon>Viridiplantae</taxon>
        <taxon>Streptophyta</taxon>
        <taxon>Embryophyta</taxon>
        <taxon>Tracheophyta</taxon>
        <taxon>Spermatophyta</taxon>
        <taxon>Magnoliopsida</taxon>
        <taxon>eudicotyledons</taxon>
        <taxon>Gunneridae</taxon>
        <taxon>Pentapetalae</taxon>
        <taxon>asterids</taxon>
        <taxon>lamiids</taxon>
        <taxon>Solanales</taxon>
        <taxon>Solanaceae</taxon>
        <taxon>Solanoideae</taxon>
        <taxon>Datureae</taxon>
        <taxon>Datura</taxon>
    </lineage>
</organism>
<comment type="caution">
    <text evidence="1">The sequence shown here is derived from an EMBL/GenBank/DDBJ whole genome shotgun (WGS) entry which is preliminary data.</text>
</comment>
<proteinExistence type="predicted"/>
<reference evidence="1 2" key="1">
    <citation type="journal article" date="2021" name="BMC Genomics">
        <title>Datura genome reveals duplications of psychoactive alkaloid biosynthetic genes and high mutation rate following tissue culture.</title>
        <authorList>
            <person name="Rajewski A."/>
            <person name="Carter-House D."/>
            <person name="Stajich J."/>
            <person name="Litt A."/>
        </authorList>
    </citation>
    <scope>NUCLEOTIDE SEQUENCE [LARGE SCALE GENOMIC DNA]</scope>
    <source>
        <strain evidence="1">AR-01</strain>
    </source>
</reference>
<dbReference type="EMBL" id="JACEIK010026311">
    <property type="protein sequence ID" value="MCE5166564.1"/>
    <property type="molecule type" value="Genomic_DNA"/>
</dbReference>
<dbReference type="Proteomes" id="UP000823775">
    <property type="component" value="Unassembled WGS sequence"/>
</dbReference>
<feature type="non-terminal residue" evidence="1">
    <location>
        <position position="1"/>
    </location>
</feature>
<protein>
    <submittedName>
        <fullName evidence="1">Uncharacterized protein</fullName>
    </submittedName>
</protein>